<accession>A0AAW1KBM8</accession>
<keyword evidence="3" id="KW-1185">Reference proteome</keyword>
<gene>
    <name evidence="2" type="ORF">QE152_g24377</name>
</gene>
<reference evidence="2 3" key="1">
    <citation type="journal article" date="2024" name="BMC Genomics">
        <title>De novo assembly and annotation of Popillia japonica's genome with initial clues to its potential as an invasive pest.</title>
        <authorList>
            <person name="Cucini C."/>
            <person name="Boschi S."/>
            <person name="Funari R."/>
            <person name="Cardaioli E."/>
            <person name="Iannotti N."/>
            <person name="Marturano G."/>
            <person name="Paoli F."/>
            <person name="Bruttini M."/>
            <person name="Carapelli A."/>
            <person name="Frati F."/>
            <person name="Nardi F."/>
        </authorList>
    </citation>
    <scope>NUCLEOTIDE SEQUENCE [LARGE SCALE GENOMIC DNA]</scope>
    <source>
        <strain evidence="2">DMR45628</strain>
    </source>
</reference>
<dbReference type="AlphaFoldDB" id="A0AAW1KBM8"/>
<evidence type="ECO:0000313" key="2">
    <source>
        <dbReference type="EMBL" id="KAK9717102.1"/>
    </source>
</evidence>
<name>A0AAW1KBM8_POPJA</name>
<evidence type="ECO:0000256" key="1">
    <source>
        <dbReference type="SAM" id="MobiDB-lite"/>
    </source>
</evidence>
<organism evidence="2 3">
    <name type="scientific">Popillia japonica</name>
    <name type="common">Japanese beetle</name>
    <dbReference type="NCBI Taxonomy" id="7064"/>
    <lineage>
        <taxon>Eukaryota</taxon>
        <taxon>Metazoa</taxon>
        <taxon>Ecdysozoa</taxon>
        <taxon>Arthropoda</taxon>
        <taxon>Hexapoda</taxon>
        <taxon>Insecta</taxon>
        <taxon>Pterygota</taxon>
        <taxon>Neoptera</taxon>
        <taxon>Endopterygota</taxon>
        <taxon>Coleoptera</taxon>
        <taxon>Polyphaga</taxon>
        <taxon>Scarabaeiformia</taxon>
        <taxon>Scarabaeidae</taxon>
        <taxon>Rutelinae</taxon>
        <taxon>Popillia</taxon>
    </lineage>
</organism>
<comment type="caution">
    <text evidence="2">The sequence shown here is derived from an EMBL/GenBank/DDBJ whole genome shotgun (WGS) entry which is preliminary data.</text>
</comment>
<proteinExistence type="predicted"/>
<evidence type="ECO:0000313" key="3">
    <source>
        <dbReference type="Proteomes" id="UP001458880"/>
    </source>
</evidence>
<feature type="region of interest" description="Disordered" evidence="1">
    <location>
        <begin position="58"/>
        <end position="83"/>
    </location>
</feature>
<dbReference type="EMBL" id="JASPKY010000247">
    <property type="protein sequence ID" value="KAK9717102.1"/>
    <property type="molecule type" value="Genomic_DNA"/>
</dbReference>
<protein>
    <submittedName>
        <fullName evidence="2">Uncharacterized protein</fullName>
    </submittedName>
</protein>
<sequence length="83" mass="8942">MTSICCSYTFIPHASIQSLNARATSIPEWSMGGASATAETMLNSKHLLKSWSSEDQGPHLLHLPSAHPDVRSAAPVQPVEDEL</sequence>
<dbReference type="Proteomes" id="UP001458880">
    <property type="component" value="Unassembled WGS sequence"/>
</dbReference>